<reference evidence="2" key="1">
    <citation type="submission" date="2017-09" db="EMBL/GenBank/DDBJ databases">
        <title>Polyketide synthases of a Diaporthe helianthi virulent isolate.</title>
        <authorList>
            <person name="Baroncelli R."/>
        </authorList>
    </citation>
    <scope>NUCLEOTIDE SEQUENCE [LARGE SCALE GENOMIC DNA]</scope>
    <source>
        <strain evidence="2">7/96</strain>
    </source>
</reference>
<dbReference type="AlphaFoldDB" id="A0A2P5HHV1"/>
<gene>
    <name evidence="2" type="ORF">DHEL01_v211792</name>
</gene>
<dbReference type="SUPFAM" id="SSF48208">
    <property type="entry name" value="Six-hairpin glycosidases"/>
    <property type="match status" value="1"/>
</dbReference>
<dbReference type="GO" id="GO:0005975">
    <property type="term" value="P:carbohydrate metabolic process"/>
    <property type="evidence" value="ECO:0007669"/>
    <property type="project" value="InterPro"/>
</dbReference>
<dbReference type="Proteomes" id="UP000094444">
    <property type="component" value="Unassembled WGS sequence"/>
</dbReference>
<dbReference type="EMBL" id="MAVT02001981">
    <property type="protein sequence ID" value="POS69814.1"/>
    <property type="molecule type" value="Genomic_DNA"/>
</dbReference>
<proteinExistence type="predicted"/>
<feature type="region of interest" description="Disordered" evidence="1">
    <location>
        <begin position="479"/>
        <end position="500"/>
    </location>
</feature>
<protein>
    <recommendedName>
        <fullName evidence="4">Duf1680 domain-containing protein</fullName>
    </recommendedName>
</protein>
<dbReference type="STRING" id="158607.A0A2P5HHV1"/>
<evidence type="ECO:0000313" key="3">
    <source>
        <dbReference type="Proteomes" id="UP000094444"/>
    </source>
</evidence>
<comment type="caution">
    <text evidence="2">The sequence shown here is derived from an EMBL/GenBank/DDBJ whole genome shotgun (WGS) entry which is preliminary data.</text>
</comment>
<accession>A0A2P5HHV1</accession>
<dbReference type="InParanoid" id="A0A2P5HHV1"/>
<keyword evidence="3" id="KW-1185">Reference proteome</keyword>
<dbReference type="InterPro" id="IPR008928">
    <property type="entry name" value="6-hairpin_glycosidase_sf"/>
</dbReference>
<organism evidence="2 3">
    <name type="scientific">Diaporthe helianthi</name>
    <dbReference type="NCBI Taxonomy" id="158607"/>
    <lineage>
        <taxon>Eukaryota</taxon>
        <taxon>Fungi</taxon>
        <taxon>Dikarya</taxon>
        <taxon>Ascomycota</taxon>
        <taxon>Pezizomycotina</taxon>
        <taxon>Sordariomycetes</taxon>
        <taxon>Sordariomycetidae</taxon>
        <taxon>Diaporthales</taxon>
        <taxon>Diaporthaceae</taxon>
        <taxon>Diaporthe</taxon>
    </lineage>
</organism>
<evidence type="ECO:0000313" key="2">
    <source>
        <dbReference type="EMBL" id="POS69814.1"/>
    </source>
</evidence>
<feature type="non-terminal residue" evidence="2">
    <location>
        <position position="1"/>
    </location>
</feature>
<evidence type="ECO:0008006" key="4">
    <source>
        <dbReference type="Google" id="ProtNLM"/>
    </source>
</evidence>
<name>A0A2P5HHV1_DIAHE</name>
<dbReference type="OrthoDB" id="5358475at2759"/>
<evidence type="ECO:0000256" key="1">
    <source>
        <dbReference type="SAM" id="MobiDB-lite"/>
    </source>
</evidence>
<sequence>LLPWALEPLPLGSIKPSGWLLDELKTLASGLAGHEHDFYIFVNESSWLDPSGQGAEYSNLNEGLPYWFNGLVPLAYAMDDERLVGQVHAVADTVLSLQSDDGWIGPESLGDRNFWARMPFFLGLTGLAEANPSGYEDKVVRALRSFMTLANTMLRNNSQGFVNCASAIDCRWGQVRVHDMIITIQWLLERHPDDSQDDLLWQSMELFYNQTTFKWDTYFAPGTYLEVVADPTPENPMFPYLHGVNVGQGLKQPAVVRRFNKNDSLVDTAYRGVNWTFTYHGSPSGSILADEVQRDLAPYSGSELCTAVETGYSLAYLYHALGSSDYADRAELVFLNALPVMMHADGWGHQYMAQPNQPWTNNTDELDNPIGPPVFTTSATNVATRFGLEPIYPCCTVNHPQGWPKFLSNSWALVNGSGLAHTLLSPSSVSTTLPSGGPSVKISADTGYPFTNTSVYTIESSGPFALYLRVPTWATTHESEVTVESEDTTPSSASASPDQASRLHRIDLPAGRSTVTYTLATGVRTEPRGKDGSAVSVYVGNLLYSLDLGYVERSSLPHAYTAPGGPGMDWIPFPQARDYYISNERPWNIAIDTSTLAYTPPADAAAVGFGSSGGGGVVTARGCQVEWGLFQDSTPDVVPSGGDCIEGSVGSYTLVPYGRAKVHMSELPTVSLPKAEEGNVVSVLRTQS</sequence>
<feature type="compositionally biased region" description="Low complexity" evidence="1">
    <location>
        <begin position="488"/>
        <end position="498"/>
    </location>
</feature>